<evidence type="ECO:0000313" key="1">
    <source>
        <dbReference type="EMBL" id="KAL2722434.1"/>
    </source>
</evidence>
<accession>A0ABD2AP88</accession>
<proteinExistence type="predicted"/>
<reference evidence="1 2" key="1">
    <citation type="journal article" date="2024" name="Ann. Entomol. Soc. Am.">
        <title>Genomic analyses of the southern and eastern yellowjacket wasps (Hymenoptera: Vespidae) reveal evolutionary signatures of social life.</title>
        <authorList>
            <person name="Catto M.A."/>
            <person name="Caine P.B."/>
            <person name="Orr S.E."/>
            <person name="Hunt B.G."/>
            <person name="Goodisman M.A.D."/>
        </authorList>
    </citation>
    <scope>NUCLEOTIDE SEQUENCE [LARGE SCALE GENOMIC DNA]</scope>
    <source>
        <strain evidence="1">233</strain>
        <tissue evidence="1">Head and thorax</tissue>
    </source>
</reference>
<gene>
    <name evidence="1" type="ORF">V1478_009297</name>
</gene>
<dbReference type="Proteomes" id="UP001607302">
    <property type="component" value="Unassembled WGS sequence"/>
</dbReference>
<name>A0ABD2AP88_VESSQ</name>
<organism evidence="1 2">
    <name type="scientific">Vespula squamosa</name>
    <name type="common">Southern yellow jacket</name>
    <name type="synonym">Wasp</name>
    <dbReference type="NCBI Taxonomy" id="30214"/>
    <lineage>
        <taxon>Eukaryota</taxon>
        <taxon>Metazoa</taxon>
        <taxon>Ecdysozoa</taxon>
        <taxon>Arthropoda</taxon>
        <taxon>Hexapoda</taxon>
        <taxon>Insecta</taxon>
        <taxon>Pterygota</taxon>
        <taxon>Neoptera</taxon>
        <taxon>Endopterygota</taxon>
        <taxon>Hymenoptera</taxon>
        <taxon>Apocrita</taxon>
        <taxon>Aculeata</taxon>
        <taxon>Vespoidea</taxon>
        <taxon>Vespidae</taxon>
        <taxon>Vespinae</taxon>
        <taxon>Vespula</taxon>
    </lineage>
</organism>
<feature type="non-terminal residue" evidence="1">
    <location>
        <position position="148"/>
    </location>
</feature>
<keyword evidence="2" id="KW-1185">Reference proteome</keyword>
<evidence type="ECO:0000313" key="2">
    <source>
        <dbReference type="Proteomes" id="UP001607302"/>
    </source>
</evidence>
<sequence length="148" mass="16933">MRKYKYALEKDKEHVLVIKFRGSESNIVFAHVNICVSFILLCSSKPCQRHFKVKVICLLSNTRRGTYSALYTFEFYKGSNATVATKNICDVYPSALDVPKCRKSDYFDLSDSYRLRGSTILNNDVLRAEMKANPCQTIEELSNSLNQP</sequence>
<protein>
    <submittedName>
        <fullName evidence="1">Histone-lysine N-methyltransferase SETMAR-like</fullName>
    </submittedName>
</protein>
<dbReference type="AlphaFoldDB" id="A0ABD2AP88"/>
<dbReference type="EMBL" id="JAUDFV010000141">
    <property type="protein sequence ID" value="KAL2722434.1"/>
    <property type="molecule type" value="Genomic_DNA"/>
</dbReference>
<comment type="caution">
    <text evidence="1">The sequence shown here is derived from an EMBL/GenBank/DDBJ whole genome shotgun (WGS) entry which is preliminary data.</text>
</comment>